<protein>
    <submittedName>
        <fullName evidence="2">Uncharacterized protein</fullName>
    </submittedName>
</protein>
<reference evidence="3" key="1">
    <citation type="journal article" date="2019" name="Int. J. Syst. Evol. Microbiol.">
        <title>The Global Catalogue of Microorganisms (GCM) 10K type strain sequencing project: providing services to taxonomists for standard genome sequencing and annotation.</title>
        <authorList>
            <consortium name="The Broad Institute Genomics Platform"/>
            <consortium name="The Broad Institute Genome Sequencing Center for Infectious Disease"/>
            <person name="Wu L."/>
            <person name="Ma J."/>
        </authorList>
    </citation>
    <scope>NUCLEOTIDE SEQUENCE [LARGE SCALE GENOMIC DNA]</scope>
    <source>
        <strain evidence="3">CGMCC 4.1467</strain>
    </source>
</reference>
<keyword evidence="3" id="KW-1185">Reference proteome</keyword>
<organism evidence="2 3">
    <name type="scientific">Haloferula chungangensis</name>
    <dbReference type="NCBI Taxonomy" id="1048331"/>
    <lineage>
        <taxon>Bacteria</taxon>
        <taxon>Pseudomonadati</taxon>
        <taxon>Verrucomicrobiota</taxon>
        <taxon>Verrucomicrobiia</taxon>
        <taxon>Verrucomicrobiales</taxon>
        <taxon>Verrucomicrobiaceae</taxon>
        <taxon>Haloferula</taxon>
    </lineage>
</organism>
<dbReference type="EMBL" id="JBHTBS010000004">
    <property type="protein sequence ID" value="MFC7337558.1"/>
    <property type="molecule type" value="Genomic_DNA"/>
</dbReference>
<dbReference type="RefSeq" id="WP_379711952.1">
    <property type="nucleotide sequence ID" value="NZ_JBHTBS010000004.1"/>
</dbReference>
<keyword evidence="1" id="KW-1133">Transmembrane helix</keyword>
<keyword evidence="1" id="KW-0472">Membrane</keyword>
<comment type="caution">
    <text evidence="2">The sequence shown here is derived from an EMBL/GenBank/DDBJ whole genome shotgun (WGS) entry which is preliminary data.</text>
</comment>
<keyword evidence="1" id="KW-0812">Transmembrane</keyword>
<evidence type="ECO:0000256" key="1">
    <source>
        <dbReference type="SAM" id="Phobius"/>
    </source>
</evidence>
<evidence type="ECO:0000313" key="3">
    <source>
        <dbReference type="Proteomes" id="UP001596472"/>
    </source>
</evidence>
<feature type="transmembrane region" description="Helical" evidence="1">
    <location>
        <begin position="131"/>
        <end position="149"/>
    </location>
</feature>
<feature type="transmembrane region" description="Helical" evidence="1">
    <location>
        <begin position="253"/>
        <end position="272"/>
    </location>
</feature>
<feature type="transmembrane region" description="Helical" evidence="1">
    <location>
        <begin position="212"/>
        <end position="233"/>
    </location>
</feature>
<gene>
    <name evidence="2" type="ORF">ACFQY0_10250</name>
</gene>
<sequence length="389" mass="43471">MIDTKADRLAKGGDVQGLLALRDELLSFSMLLVAEIQNGGGNARIIKQRLSRSLTGVLDELDTLGQTNAHAELKKMVTQLDSLDLSYQSRQPASPPSPSARLSRWRDIPSDLTRAEMIPSGRVEWALGERVMLHAVSLVGLWLVLFTAFEASRRKRQVKGLAKGLMPLFRWNDHLWIAGLGIVLPVVWYLGLTRLTPLGMHDLSLDDDEIAVLVSSIQVLGAFFMGAIAMLWATYWRWEKRGGFLCLRGGGVFVGWIMALLSAAAIPVAGWAKFISFKDDESMGFYLVGAAGLVAMGLLWLLWIGILNLCTPQANALRANLVSRTVLAWYLVASFCLVIGAELLRQEERYWMSKDSLFPTWTSETHLNGLEERVEREYQRELERILEAK</sequence>
<dbReference type="Proteomes" id="UP001596472">
    <property type="component" value="Unassembled WGS sequence"/>
</dbReference>
<proteinExistence type="predicted"/>
<evidence type="ECO:0000313" key="2">
    <source>
        <dbReference type="EMBL" id="MFC7337558.1"/>
    </source>
</evidence>
<accession>A0ABW2L8C5</accession>
<feature type="transmembrane region" description="Helical" evidence="1">
    <location>
        <begin position="284"/>
        <end position="306"/>
    </location>
</feature>
<feature type="transmembrane region" description="Helical" evidence="1">
    <location>
        <begin position="326"/>
        <end position="344"/>
    </location>
</feature>
<feature type="transmembrane region" description="Helical" evidence="1">
    <location>
        <begin position="174"/>
        <end position="192"/>
    </location>
</feature>
<name>A0ABW2L8C5_9BACT</name>